<accession>A0A842HAT7</accession>
<gene>
    <name evidence="2" type="ORF">H5P28_01050</name>
</gene>
<dbReference type="InterPro" id="IPR027417">
    <property type="entry name" value="P-loop_NTPase"/>
</dbReference>
<feature type="domain" description="Endonuclease GajA/Old nuclease/RecF-like AAA" evidence="1">
    <location>
        <begin position="2"/>
        <end position="366"/>
    </location>
</feature>
<evidence type="ECO:0000259" key="1">
    <source>
        <dbReference type="Pfam" id="PF13175"/>
    </source>
</evidence>
<protein>
    <submittedName>
        <fullName evidence="2">AAA family ATPase</fullName>
    </submittedName>
</protein>
<reference evidence="2 3" key="1">
    <citation type="submission" date="2020-07" db="EMBL/GenBank/DDBJ databases">
        <authorList>
            <person name="Feng X."/>
        </authorList>
    </citation>
    <scope>NUCLEOTIDE SEQUENCE [LARGE SCALE GENOMIC DNA]</scope>
    <source>
        <strain evidence="2 3">JCM31066</strain>
    </source>
</reference>
<proteinExistence type="predicted"/>
<dbReference type="InterPro" id="IPR041685">
    <property type="entry name" value="AAA_GajA/Old/RecF-like"/>
</dbReference>
<dbReference type="PANTHER" id="PTHR43581:SF2">
    <property type="entry name" value="EXCINUCLEASE ATPASE SUBUNIT"/>
    <property type="match status" value="1"/>
</dbReference>
<dbReference type="SUPFAM" id="SSF52540">
    <property type="entry name" value="P-loop containing nucleoside triphosphate hydrolases"/>
    <property type="match status" value="1"/>
</dbReference>
<dbReference type="AlphaFoldDB" id="A0A842HAT7"/>
<dbReference type="InterPro" id="IPR051396">
    <property type="entry name" value="Bact_Antivir_Def_Nuclease"/>
</dbReference>
<dbReference type="Proteomes" id="UP000546464">
    <property type="component" value="Unassembled WGS sequence"/>
</dbReference>
<dbReference type="Gene3D" id="3.40.50.300">
    <property type="entry name" value="P-loop containing nucleotide triphosphate hydrolases"/>
    <property type="match status" value="1"/>
</dbReference>
<comment type="caution">
    <text evidence="2">The sequence shown here is derived from an EMBL/GenBank/DDBJ whole genome shotgun (WGS) entry which is preliminary data.</text>
</comment>
<organism evidence="2 3">
    <name type="scientific">Ruficoccus amylovorans</name>
    <dbReference type="NCBI Taxonomy" id="1804625"/>
    <lineage>
        <taxon>Bacteria</taxon>
        <taxon>Pseudomonadati</taxon>
        <taxon>Verrucomicrobiota</taxon>
        <taxon>Opitutia</taxon>
        <taxon>Puniceicoccales</taxon>
        <taxon>Cerasicoccaceae</taxon>
        <taxon>Ruficoccus</taxon>
    </lineage>
</organism>
<dbReference type="PANTHER" id="PTHR43581">
    <property type="entry name" value="ATP/GTP PHOSPHATASE"/>
    <property type="match status" value="1"/>
</dbReference>
<sequence length="459" mass="52323">MKFSIKNLGAIHDAELDLANFTVICGKNNSGKTYVTYAIYGFLKLWKNYIELPISDILVKNILDNGIGELDLNDYEKSFKITLNHASKSYTSIIHRILASKEEYFSSTKFSIHFDFPSEVYYSTYKQKISARKTNLLIIEKEENSSIVKITLGVENEKPSLTTNFLTEILSQEITSLLFESIIPTPFIASAERTGSAIFTKELFFARNRMLDQINETRGDIDPFKLLSKIYSDYALPVKENVEFTQRLTKIRNEKSWLAINHPDILKFFDQIAGGNYKATSDEVFFSPKKSGTLKLTMDESSSAVRSLVDIGFFLRHQANKGDILIIDEPELNLHPENQRMMARLCAKLANVGIKIFVTTHSDYFVKEINTLIMLKGTKDKSDELCKRYGYDIGELLDHNTLSVYLAHPEKKYIDGLNSKKMVNTLSLCDIDQEEGAQVKSFDESIEIMNTIQQEILFG</sequence>
<name>A0A842HAT7_9BACT</name>
<dbReference type="EMBL" id="JACHVB010000011">
    <property type="protein sequence ID" value="MBC2592836.1"/>
    <property type="molecule type" value="Genomic_DNA"/>
</dbReference>
<dbReference type="CDD" id="cd00267">
    <property type="entry name" value="ABC_ATPase"/>
    <property type="match status" value="1"/>
</dbReference>
<dbReference type="Pfam" id="PF13175">
    <property type="entry name" value="AAA_15"/>
    <property type="match status" value="1"/>
</dbReference>
<dbReference type="RefSeq" id="WP_185673849.1">
    <property type="nucleotide sequence ID" value="NZ_JACHVB010000011.1"/>
</dbReference>
<evidence type="ECO:0000313" key="2">
    <source>
        <dbReference type="EMBL" id="MBC2592836.1"/>
    </source>
</evidence>
<keyword evidence="3" id="KW-1185">Reference proteome</keyword>
<evidence type="ECO:0000313" key="3">
    <source>
        <dbReference type="Proteomes" id="UP000546464"/>
    </source>
</evidence>